<dbReference type="InterPro" id="IPR020045">
    <property type="entry name" value="DNA_polI_H3TH"/>
</dbReference>
<evidence type="ECO:0000256" key="2">
    <source>
        <dbReference type="ARBA" id="ARBA00022801"/>
    </source>
</evidence>
<evidence type="ECO:0000259" key="4">
    <source>
        <dbReference type="SMART" id="SM00475"/>
    </source>
</evidence>
<dbReference type="InterPro" id="IPR029060">
    <property type="entry name" value="PIN-like_dom_sf"/>
</dbReference>
<keyword evidence="5" id="KW-0255">Endonuclease</keyword>
<dbReference type="PANTHER" id="PTHR42646:SF2">
    <property type="entry name" value="5'-3' EXONUCLEASE FAMILY PROTEIN"/>
    <property type="match status" value="1"/>
</dbReference>
<dbReference type="SMART" id="SM00475">
    <property type="entry name" value="53EXOc"/>
    <property type="match status" value="1"/>
</dbReference>
<sequence>MVTSPDPRAGTGSDIDASAPPVCLLDASIYIFRYYFSLPDNWFSEDDYPTAAVYGYTAFLLNFLRQQRPQKMAACFDESLGSCFRNTLYPDYKCSRALPDDALAFQLQACQEITGILGIACFASETYEADDLLGTLMMNLHSQGEEQGIAVLTRDKDLGQLLLRPQDCLWDYVNEHQQARSFRDDIHRKFGVWPEQMADYLALVGDSSDDIPGVPGIGQKTAQALLQWQPSIERIFAGLIDLPGLPIRGARSLPDKLALHSEQMVLSRCLADIVTDIDLVAEGYADVTLGLDISAVERERFASFCQKMGFGQGLMQRFDQMQLAYGADAKQEQELV</sequence>
<dbReference type="AlphaFoldDB" id="A0A9E5MGK5"/>
<dbReference type="GO" id="GO:0033567">
    <property type="term" value="P:DNA replication, Okazaki fragment processing"/>
    <property type="evidence" value="ECO:0007669"/>
    <property type="project" value="InterPro"/>
</dbReference>
<keyword evidence="1" id="KW-0540">Nuclease</keyword>
<dbReference type="EMBL" id="JAAONZ010000002">
    <property type="protein sequence ID" value="NHO64791.1"/>
    <property type="molecule type" value="Genomic_DNA"/>
</dbReference>
<gene>
    <name evidence="5" type="ORF">G8770_04465</name>
</gene>
<dbReference type="InterPro" id="IPR038969">
    <property type="entry name" value="FEN"/>
</dbReference>
<dbReference type="CDD" id="cd09859">
    <property type="entry name" value="PIN_53EXO"/>
    <property type="match status" value="1"/>
</dbReference>
<keyword evidence="6" id="KW-1185">Reference proteome</keyword>
<dbReference type="InterPro" id="IPR020046">
    <property type="entry name" value="5-3_exonucl_a-hlix_arch_N"/>
</dbReference>
<dbReference type="SUPFAM" id="SSF88723">
    <property type="entry name" value="PIN domain-like"/>
    <property type="match status" value="1"/>
</dbReference>
<evidence type="ECO:0000313" key="5">
    <source>
        <dbReference type="EMBL" id="NHO64791.1"/>
    </source>
</evidence>
<evidence type="ECO:0000313" key="6">
    <source>
        <dbReference type="Proteomes" id="UP000787472"/>
    </source>
</evidence>
<dbReference type="Gene3D" id="1.10.150.20">
    <property type="entry name" value="5' to 3' exonuclease, C-terminal subdomain"/>
    <property type="match status" value="1"/>
</dbReference>
<dbReference type="InterPro" id="IPR002421">
    <property type="entry name" value="5-3_exonuclease"/>
</dbReference>
<organism evidence="5 6">
    <name type="scientific">Pseudomaricurvus hydrocarbonicus</name>
    <dbReference type="NCBI Taxonomy" id="1470433"/>
    <lineage>
        <taxon>Bacteria</taxon>
        <taxon>Pseudomonadati</taxon>
        <taxon>Pseudomonadota</taxon>
        <taxon>Gammaproteobacteria</taxon>
        <taxon>Cellvibrionales</taxon>
        <taxon>Cellvibrionaceae</taxon>
        <taxon>Pseudomaricurvus</taxon>
    </lineage>
</organism>
<dbReference type="Gene3D" id="3.40.50.1010">
    <property type="entry name" value="5'-nuclease"/>
    <property type="match status" value="1"/>
</dbReference>
<dbReference type="SMART" id="SM00279">
    <property type="entry name" value="HhH2"/>
    <property type="match status" value="1"/>
</dbReference>
<dbReference type="InterPro" id="IPR036279">
    <property type="entry name" value="5-3_exonuclease_C_sf"/>
</dbReference>
<dbReference type="InterPro" id="IPR008918">
    <property type="entry name" value="HhH2"/>
</dbReference>
<reference evidence="5" key="1">
    <citation type="submission" date="2020-03" db="EMBL/GenBank/DDBJ databases">
        <authorList>
            <person name="Guo F."/>
        </authorList>
    </citation>
    <scope>NUCLEOTIDE SEQUENCE</scope>
    <source>
        <strain evidence="5">JCM 30134</strain>
    </source>
</reference>
<comment type="caution">
    <text evidence="5">The sequence shown here is derived from an EMBL/GenBank/DDBJ whole genome shotgun (WGS) entry which is preliminary data.</text>
</comment>
<dbReference type="GO" id="GO:0003677">
    <property type="term" value="F:DNA binding"/>
    <property type="evidence" value="ECO:0007669"/>
    <property type="project" value="UniProtKB-KW"/>
</dbReference>
<keyword evidence="2" id="KW-0378">Hydrolase</keyword>
<dbReference type="Pfam" id="PF01367">
    <property type="entry name" value="5_3_exonuc"/>
    <property type="match status" value="1"/>
</dbReference>
<evidence type="ECO:0000256" key="3">
    <source>
        <dbReference type="ARBA" id="ARBA00023125"/>
    </source>
</evidence>
<dbReference type="FunFam" id="1.10.150.20:FF:000003">
    <property type="entry name" value="DNA polymerase I"/>
    <property type="match status" value="1"/>
</dbReference>
<evidence type="ECO:0000256" key="1">
    <source>
        <dbReference type="ARBA" id="ARBA00022722"/>
    </source>
</evidence>
<dbReference type="GO" id="GO:0017108">
    <property type="term" value="F:5'-flap endonuclease activity"/>
    <property type="evidence" value="ECO:0007669"/>
    <property type="project" value="InterPro"/>
</dbReference>
<dbReference type="CDD" id="cd09898">
    <property type="entry name" value="H3TH_53EXO"/>
    <property type="match status" value="1"/>
</dbReference>
<keyword evidence="3" id="KW-0238">DNA-binding</keyword>
<dbReference type="Pfam" id="PF02739">
    <property type="entry name" value="5_3_exonuc_N"/>
    <property type="match status" value="1"/>
</dbReference>
<dbReference type="Proteomes" id="UP000787472">
    <property type="component" value="Unassembled WGS sequence"/>
</dbReference>
<protein>
    <submittedName>
        <fullName evidence="5">Flap endonuclease</fullName>
    </submittedName>
</protein>
<feature type="domain" description="5'-3' exonuclease" evidence="4">
    <location>
        <begin position="19"/>
        <end position="290"/>
    </location>
</feature>
<dbReference type="SUPFAM" id="SSF47807">
    <property type="entry name" value="5' to 3' exonuclease, C-terminal subdomain"/>
    <property type="match status" value="1"/>
</dbReference>
<dbReference type="GO" id="GO:0008409">
    <property type="term" value="F:5'-3' exonuclease activity"/>
    <property type="evidence" value="ECO:0007669"/>
    <property type="project" value="InterPro"/>
</dbReference>
<accession>A0A9E5MGK5</accession>
<name>A0A9E5MGK5_9GAMM</name>
<dbReference type="PANTHER" id="PTHR42646">
    <property type="entry name" value="FLAP ENDONUCLEASE XNI"/>
    <property type="match status" value="1"/>
</dbReference>
<proteinExistence type="predicted"/>